<comment type="caution">
    <text evidence="3">The sequence shown here is derived from an EMBL/GenBank/DDBJ whole genome shotgun (WGS) entry which is preliminary data.</text>
</comment>
<feature type="compositionally biased region" description="Low complexity" evidence="1">
    <location>
        <begin position="46"/>
        <end position="82"/>
    </location>
</feature>
<sequence length="82" mass="7967">MDSKHVKLILATAGAGAVFAAGVLTVAIGDVNAAVPQPVPSGAGITTGQTVTETTAPSSPETSVAVPPITTAPYTIPTGEPQ</sequence>
<gene>
    <name evidence="3" type="ORF">BST47_00155</name>
</gene>
<dbReference type="EMBL" id="MVIM01000001">
    <property type="protein sequence ID" value="ORB68386.1"/>
    <property type="molecule type" value="Genomic_DNA"/>
</dbReference>
<feature type="region of interest" description="Disordered" evidence="1">
    <location>
        <begin position="39"/>
        <end position="82"/>
    </location>
</feature>
<name>A0A1X0K1L8_9MYCO</name>
<evidence type="ECO:0000313" key="4">
    <source>
        <dbReference type="Proteomes" id="UP000192411"/>
    </source>
</evidence>
<feature type="chain" id="PRO_5038946618" evidence="2">
    <location>
        <begin position="21"/>
        <end position="82"/>
    </location>
</feature>
<evidence type="ECO:0000313" key="3">
    <source>
        <dbReference type="EMBL" id="ORB68386.1"/>
    </source>
</evidence>
<evidence type="ECO:0000256" key="2">
    <source>
        <dbReference type="SAM" id="SignalP"/>
    </source>
</evidence>
<dbReference type="Proteomes" id="UP000192411">
    <property type="component" value="Unassembled WGS sequence"/>
</dbReference>
<feature type="signal peptide" evidence="2">
    <location>
        <begin position="1"/>
        <end position="20"/>
    </location>
</feature>
<reference evidence="3 4" key="1">
    <citation type="submission" date="2017-02" db="EMBL/GenBank/DDBJ databases">
        <title>The new phylogeny of genus Mycobacterium.</title>
        <authorList>
            <person name="Tortoli E."/>
            <person name="Trovato A."/>
            <person name="Cirillo D.M."/>
        </authorList>
    </citation>
    <scope>NUCLEOTIDE SEQUENCE [LARGE SCALE GENOMIC DNA]</scope>
    <source>
        <strain evidence="3 4">DSM 44338</strain>
    </source>
</reference>
<protein>
    <submittedName>
        <fullName evidence="3">Uncharacterized protein</fullName>
    </submittedName>
</protein>
<dbReference type="AlphaFoldDB" id="A0A1X0K1L8"/>
<dbReference type="STRING" id="75922.BST47_00155"/>
<organism evidence="3 4">
    <name type="scientific">Mycolicibacterium tusciae</name>
    <dbReference type="NCBI Taxonomy" id="75922"/>
    <lineage>
        <taxon>Bacteria</taxon>
        <taxon>Bacillati</taxon>
        <taxon>Actinomycetota</taxon>
        <taxon>Actinomycetes</taxon>
        <taxon>Mycobacteriales</taxon>
        <taxon>Mycobacteriaceae</taxon>
        <taxon>Mycolicibacterium</taxon>
    </lineage>
</organism>
<accession>A0A1X0K1L8</accession>
<keyword evidence="2" id="KW-0732">Signal</keyword>
<evidence type="ECO:0000256" key="1">
    <source>
        <dbReference type="SAM" id="MobiDB-lite"/>
    </source>
</evidence>
<proteinExistence type="predicted"/>
<keyword evidence="4" id="KW-1185">Reference proteome</keyword>